<dbReference type="Pfam" id="PF02792">
    <property type="entry name" value="Mago_nashi"/>
    <property type="match status" value="1"/>
</dbReference>
<dbReference type="InterPro" id="IPR004023">
    <property type="entry name" value="Mago_nashi"/>
</dbReference>
<evidence type="ECO:0000313" key="5">
    <source>
        <dbReference type="EMBL" id="TVU40775.1"/>
    </source>
</evidence>
<dbReference type="GO" id="GO:0035145">
    <property type="term" value="C:exon-exon junction complex"/>
    <property type="evidence" value="ECO:0007669"/>
    <property type="project" value="InterPro"/>
</dbReference>
<organism evidence="5 6">
    <name type="scientific">Eragrostis curvula</name>
    <name type="common">weeping love grass</name>
    <dbReference type="NCBI Taxonomy" id="38414"/>
    <lineage>
        <taxon>Eukaryota</taxon>
        <taxon>Viridiplantae</taxon>
        <taxon>Streptophyta</taxon>
        <taxon>Embryophyta</taxon>
        <taxon>Tracheophyta</taxon>
        <taxon>Spermatophyta</taxon>
        <taxon>Magnoliopsida</taxon>
        <taxon>Liliopsida</taxon>
        <taxon>Poales</taxon>
        <taxon>Poaceae</taxon>
        <taxon>PACMAD clade</taxon>
        <taxon>Chloridoideae</taxon>
        <taxon>Eragrostideae</taxon>
        <taxon>Eragrostidinae</taxon>
        <taxon>Eragrostis</taxon>
    </lineage>
</organism>
<dbReference type="InterPro" id="IPR036605">
    <property type="entry name" value="Mago_nashi_sf"/>
</dbReference>
<evidence type="ECO:0000256" key="1">
    <source>
        <dbReference type="ARBA" id="ARBA00004123"/>
    </source>
</evidence>
<dbReference type="OrthoDB" id="6495301at2759"/>
<dbReference type="PANTHER" id="PTHR12638">
    <property type="entry name" value="PROTEIN MAGO NASHI HOMOLOG"/>
    <property type="match status" value="1"/>
</dbReference>
<evidence type="ECO:0000256" key="2">
    <source>
        <dbReference type="ARBA" id="ARBA00009270"/>
    </source>
</evidence>
<gene>
    <name evidence="5" type="ORF">EJB05_14252</name>
</gene>
<evidence type="ECO:0000313" key="6">
    <source>
        <dbReference type="Proteomes" id="UP000324897"/>
    </source>
</evidence>
<evidence type="ECO:0000256" key="4">
    <source>
        <dbReference type="SAM" id="MobiDB-lite"/>
    </source>
</evidence>
<feature type="non-terminal residue" evidence="5">
    <location>
        <position position="1"/>
    </location>
</feature>
<keyword evidence="6" id="KW-1185">Reference proteome</keyword>
<proteinExistence type="inferred from homology"/>
<feature type="region of interest" description="Disordered" evidence="4">
    <location>
        <begin position="32"/>
        <end position="73"/>
    </location>
</feature>
<evidence type="ECO:0000256" key="3">
    <source>
        <dbReference type="ARBA" id="ARBA00023242"/>
    </source>
</evidence>
<dbReference type="GO" id="GO:0008380">
    <property type="term" value="P:RNA splicing"/>
    <property type="evidence" value="ECO:0007669"/>
    <property type="project" value="InterPro"/>
</dbReference>
<feature type="compositionally biased region" description="Polar residues" evidence="4">
    <location>
        <begin position="60"/>
        <end position="73"/>
    </location>
</feature>
<dbReference type="Gramene" id="TVU40775">
    <property type="protein sequence ID" value="TVU40775"/>
    <property type="gene ID" value="EJB05_14252"/>
</dbReference>
<dbReference type="EMBL" id="RWGY01000007">
    <property type="protein sequence ID" value="TVU40775.1"/>
    <property type="molecule type" value="Genomic_DNA"/>
</dbReference>
<protein>
    <submittedName>
        <fullName evidence="5">Uncharacterized protein</fullName>
    </submittedName>
</protein>
<sequence>EASTFAAASSKTHPIVSSIECKPQWRRALAKASSTCATTRGTRESSAMRVPRDRVPPRRQLSSARYANNSNYKNDTMHDQVFVSSSVLHETRRIIHESEIMKEDDSNWTGTDRIGRQELEIVMCN</sequence>
<dbReference type="PANTHER" id="PTHR12638:SF0">
    <property type="entry name" value="MAGO HOMOLOG, EXON JUNCTION COMPLEX SUBUNIT-RELATED"/>
    <property type="match status" value="1"/>
</dbReference>
<comment type="caution">
    <text evidence="5">The sequence shown here is derived from an EMBL/GenBank/DDBJ whole genome shotgun (WGS) entry which is preliminary data.</text>
</comment>
<dbReference type="Proteomes" id="UP000324897">
    <property type="component" value="Chromosome 4"/>
</dbReference>
<dbReference type="AlphaFoldDB" id="A0A5J9VYR3"/>
<comment type="subcellular location">
    <subcellularLocation>
        <location evidence="1">Nucleus</location>
    </subcellularLocation>
</comment>
<dbReference type="Gene3D" id="3.30.1560.10">
    <property type="entry name" value="Mago nashi"/>
    <property type="match status" value="1"/>
</dbReference>
<accession>A0A5J9VYR3</accession>
<dbReference type="SUPFAM" id="SSF89817">
    <property type="entry name" value="Mago nashi protein"/>
    <property type="match status" value="1"/>
</dbReference>
<keyword evidence="3" id="KW-0539">Nucleus</keyword>
<name>A0A5J9VYR3_9POAL</name>
<reference evidence="5 6" key="1">
    <citation type="journal article" date="2019" name="Sci. Rep.">
        <title>A high-quality genome of Eragrostis curvula grass provides insights into Poaceae evolution and supports new strategies to enhance forage quality.</title>
        <authorList>
            <person name="Carballo J."/>
            <person name="Santos B.A.C.M."/>
            <person name="Zappacosta D."/>
            <person name="Garbus I."/>
            <person name="Selva J.P."/>
            <person name="Gallo C.A."/>
            <person name="Diaz A."/>
            <person name="Albertini E."/>
            <person name="Caccamo M."/>
            <person name="Echenique V."/>
        </authorList>
    </citation>
    <scope>NUCLEOTIDE SEQUENCE [LARGE SCALE GENOMIC DNA]</scope>
    <source>
        <strain evidence="6">cv. Victoria</strain>
        <tissue evidence="5">Leaf</tissue>
    </source>
</reference>
<comment type="similarity">
    <text evidence="2">Belongs to the mago nashi family.</text>
</comment>